<dbReference type="RefSeq" id="WP_109369053.1">
    <property type="nucleotide sequence ID" value="NZ_OOFM01000005.1"/>
</dbReference>
<dbReference type="InterPro" id="IPR052892">
    <property type="entry name" value="NA-targeting_endonuclease"/>
</dbReference>
<sequence>MAKGRLSKFQQSKLDAAFARADRESALKKQGGKCIYCLDPLTVKQVTREHIKPRSAGGLDSKDNIAAACAPCNRLKGSTPYGKFMRLISEPRSGEPIKYRLVWFSRQLNKRIALMEKRVMRAVGRKE</sequence>
<dbReference type="PANTHER" id="PTHR33877">
    <property type="entry name" value="SLL1193 PROTEIN"/>
    <property type="match status" value="1"/>
</dbReference>
<dbReference type="GO" id="GO:0003676">
    <property type="term" value="F:nucleic acid binding"/>
    <property type="evidence" value="ECO:0007669"/>
    <property type="project" value="InterPro"/>
</dbReference>
<dbReference type="Pfam" id="PF01844">
    <property type="entry name" value="HNH"/>
    <property type="match status" value="1"/>
</dbReference>
<evidence type="ECO:0000259" key="1">
    <source>
        <dbReference type="SMART" id="SM00507"/>
    </source>
</evidence>
<dbReference type="PANTHER" id="PTHR33877:SF2">
    <property type="entry name" value="OS07G0170200 PROTEIN"/>
    <property type="match status" value="1"/>
</dbReference>
<dbReference type="SMART" id="SM00507">
    <property type="entry name" value="HNHc"/>
    <property type="match status" value="1"/>
</dbReference>
<gene>
    <name evidence="2" type="ORF">OHAE_1267</name>
</gene>
<proteinExistence type="predicted"/>
<name>A0A2P9HNJ8_9HYPH</name>
<reference evidence="3" key="1">
    <citation type="submission" date="2017-12" db="EMBL/GenBank/DDBJ databases">
        <authorList>
            <person name="Diaz M."/>
        </authorList>
    </citation>
    <scope>NUCLEOTIDE SEQUENCE [LARGE SCALE GENOMIC DNA]</scope>
    <source>
        <strain evidence="3">FI11154</strain>
    </source>
</reference>
<dbReference type="GO" id="GO:0004519">
    <property type="term" value="F:endonuclease activity"/>
    <property type="evidence" value="ECO:0007669"/>
    <property type="project" value="InterPro"/>
</dbReference>
<protein>
    <recommendedName>
        <fullName evidence="1">HNH nuclease domain-containing protein</fullName>
    </recommendedName>
</protein>
<accession>A0A2P9HNJ8</accession>
<evidence type="ECO:0000313" key="3">
    <source>
        <dbReference type="Proteomes" id="UP000246073"/>
    </source>
</evidence>
<dbReference type="GO" id="GO:0008270">
    <property type="term" value="F:zinc ion binding"/>
    <property type="evidence" value="ECO:0007669"/>
    <property type="project" value="InterPro"/>
</dbReference>
<dbReference type="InterPro" id="IPR003615">
    <property type="entry name" value="HNH_nuc"/>
</dbReference>
<organism evidence="2 3">
    <name type="scientific">Ochrobactrum soli</name>
    <dbReference type="NCBI Taxonomy" id="2448455"/>
    <lineage>
        <taxon>Bacteria</taxon>
        <taxon>Pseudomonadati</taxon>
        <taxon>Pseudomonadota</taxon>
        <taxon>Alphaproteobacteria</taxon>
        <taxon>Hyphomicrobiales</taxon>
        <taxon>Brucellaceae</taxon>
        <taxon>Brucella/Ochrobactrum group</taxon>
        <taxon>Ochrobactrum</taxon>
    </lineage>
</organism>
<dbReference type="CDD" id="cd00085">
    <property type="entry name" value="HNHc"/>
    <property type="match status" value="1"/>
</dbReference>
<dbReference type="InterPro" id="IPR002711">
    <property type="entry name" value="HNH"/>
</dbReference>
<dbReference type="EMBL" id="OOFM01000005">
    <property type="protein sequence ID" value="SPL65400.1"/>
    <property type="molecule type" value="Genomic_DNA"/>
</dbReference>
<evidence type="ECO:0000313" key="2">
    <source>
        <dbReference type="EMBL" id="SPL65400.1"/>
    </source>
</evidence>
<dbReference type="Gene3D" id="1.10.30.50">
    <property type="match status" value="1"/>
</dbReference>
<feature type="domain" description="HNH nuclease" evidence="1">
    <location>
        <begin position="22"/>
        <end position="74"/>
    </location>
</feature>
<dbReference type="AlphaFoldDB" id="A0A2P9HNJ8"/>
<dbReference type="Proteomes" id="UP000246073">
    <property type="component" value="Unassembled WGS sequence"/>
</dbReference>